<comment type="caution">
    <text evidence="7">The sequence shown here is derived from an EMBL/GenBank/DDBJ whole genome shotgun (WGS) entry which is preliminary data.</text>
</comment>
<dbReference type="Proteomes" id="UP000697107">
    <property type="component" value="Unassembled WGS sequence"/>
</dbReference>
<evidence type="ECO:0000313" key="8">
    <source>
        <dbReference type="Proteomes" id="UP000251314"/>
    </source>
</evidence>
<organism evidence="7 8">
    <name type="scientific">Phytophthora cactorum</name>
    <dbReference type="NCBI Taxonomy" id="29920"/>
    <lineage>
        <taxon>Eukaryota</taxon>
        <taxon>Sar</taxon>
        <taxon>Stramenopiles</taxon>
        <taxon>Oomycota</taxon>
        <taxon>Peronosporomycetes</taxon>
        <taxon>Peronosporales</taxon>
        <taxon>Peronosporaceae</taxon>
        <taxon>Phytophthora</taxon>
    </lineage>
</organism>
<accession>A0A329RXV2</accession>
<evidence type="ECO:0000313" key="5">
    <source>
        <dbReference type="EMBL" id="KAG2967958.1"/>
    </source>
</evidence>
<feature type="compositionally biased region" description="Polar residues" evidence="1">
    <location>
        <begin position="113"/>
        <end position="127"/>
    </location>
</feature>
<reference evidence="2" key="2">
    <citation type="submission" date="2018-10" db="EMBL/GenBank/DDBJ databases">
        <title>Effector identification in a new, highly contiguous assembly of the strawberry crown rot pathogen Phytophthora cactorum.</title>
        <authorList>
            <person name="Armitage A.D."/>
            <person name="Nellist C.F."/>
            <person name="Bates H."/>
            <person name="Vickerstaff R.J."/>
            <person name="Harrison R.J."/>
        </authorList>
    </citation>
    <scope>NUCLEOTIDE SEQUENCE</scope>
    <source>
        <strain evidence="2">15-7</strain>
        <strain evidence="3">4032</strain>
        <strain evidence="4">4040</strain>
        <strain evidence="5">P415</strain>
        <strain evidence="6">P421</strain>
    </source>
</reference>
<feature type="region of interest" description="Disordered" evidence="1">
    <location>
        <begin position="106"/>
        <end position="127"/>
    </location>
</feature>
<dbReference type="EMBL" id="RCMV01003949">
    <property type="protein sequence ID" value="KAG3196814.1"/>
    <property type="molecule type" value="Genomic_DNA"/>
</dbReference>
<dbReference type="EMBL" id="RCML01000895">
    <property type="protein sequence ID" value="KAG2967958.1"/>
    <property type="molecule type" value="Genomic_DNA"/>
</dbReference>
<evidence type="ECO:0000313" key="3">
    <source>
        <dbReference type="EMBL" id="KAG2895019.1"/>
    </source>
</evidence>
<dbReference type="STRING" id="29920.A0A329RXV2"/>
<dbReference type="Proteomes" id="UP000251314">
    <property type="component" value="Unassembled WGS sequence"/>
</dbReference>
<reference evidence="7 8" key="1">
    <citation type="submission" date="2018-01" db="EMBL/GenBank/DDBJ databases">
        <title>Draft genome of the strawberry crown rot pathogen Phytophthora cactorum.</title>
        <authorList>
            <person name="Armitage A.D."/>
            <person name="Lysoe E."/>
            <person name="Nellist C.F."/>
            <person name="Harrison R.J."/>
            <person name="Brurberg M.B."/>
        </authorList>
    </citation>
    <scope>NUCLEOTIDE SEQUENCE [LARGE SCALE GENOMIC DNA]</scope>
    <source>
        <strain evidence="7 8">10300</strain>
    </source>
</reference>
<dbReference type="OrthoDB" id="115326at2759"/>
<dbReference type="Proteomes" id="UP000774804">
    <property type="component" value="Unassembled WGS sequence"/>
</dbReference>
<dbReference type="Proteomes" id="UP000760860">
    <property type="component" value="Unassembled WGS sequence"/>
</dbReference>
<dbReference type="Proteomes" id="UP000735874">
    <property type="component" value="Unassembled WGS sequence"/>
</dbReference>
<sequence>MLSEYEPLTVVALQDLSSFDADTLDTLNGLQQILFAACYQLATENFNINRKDLEVLTACVVRHYPVLKDLNPESPAVKRLESCATQAGGSLTDLLAWSKHLEEASNACKDNNKQPLHQASTNRRAGT</sequence>
<gene>
    <name evidence="7" type="ORF">PC110_g14475</name>
    <name evidence="2" type="ORF">PC113_g18560</name>
    <name evidence="3" type="ORF">PC115_g17984</name>
    <name evidence="4" type="ORF">PC117_g19945</name>
    <name evidence="5" type="ORF">PC118_g18290</name>
    <name evidence="6" type="ORF">PC129_g24633</name>
</gene>
<keyword evidence="8" id="KW-1185">Reference proteome</keyword>
<dbReference type="VEuPathDB" id="FungiDB:PC110_g14475"/>
<dbReference type="EMBL" id="RCMK01000897">
    <property type="protein sequence ID" value="KAG2908465.1"/>
    <property type="molecule type" value="Genomic_DNA"/>
</dbReference>
<evidence type="ECO:0000313" key="2">
    <source>
        <dbReference type="EMBL" id="KAG2843641.1"/>
    </source>
</evidence>
<evidence type="ECO:0000313" key="6">
    <source>
        <dbReference type="EMBL" id="KAG3196814.1"/>
    </source>
</evidence>
<proteinExistence type="predicted"/>
<dbReference type="Proteomes" id="UP000736787">
    <property type="component" value="Unassembled WGS sequence"/>
</dbReference>
<dbReference type="EMBL" id="RCMI01000894">
    <property type="protein sequence ID" value="KAG2895019.1"/>
    <property type="molecule type" value="Genomic_DNA"/>
</dbReference>
<dbReference type="AlphaFoldDB" id="A0A329RXV2"/>
<evidence type="ECO:0000313" key="7">
    <source>
        <dbReference type="EMBL" id="RAW29160.1"/>
    </source>
</evidence>
<dbReference type="EMBL" id="RCMG01000881">
    <property type="protein sequence ID" value="KAG2843641.1"/>
    <property type="molecule type" value="Genomic_DNA"/>
</dbReference>
<dbReference type="EMBL" id="MJFZ01000444">
    <property type="protein sequence ID" value="RAW29160.1"/>
    <property type="molecule type" value="Genomic_DNA"/>
</dbReference>
<protein>
    <submittedName>
        <fullName evidence="7">Uncharacterized protein</fullName>
    </submittedName>
</protein>
<evidence type="ECO:0000256" key="1">
    <source>
        <dbReference type="SAM" id="MobiDB-lite"/>
    </source>
</evidence>
<name>A0A329RXV2_9STRA</name>
<evidence type="ECO:0000313" key="4">
    <source>
        <dbReference type="EMBL" id="KAG2908465.1"/>
    </source>
</evidence>